<dbReference type="GO" id="GO:0008374">
    <property type="term" value="F:O-acyltransferase activity"/>
    <property type="evidence" value="ECO:0007669"/>
    <property type="project" value="InterPro"/>
</dbReference>
<feature type="region of interest" description="Disordered" evidence="1">
    <location>
        <begin position="97"/>
        <end position="130"/>
    </location>
</feature>
<gene>
    <name evidence="2" type="ORF">NDES1114_LOCUS26412</name>
</gene>
<name>A0A7S1MQU3_NEODS</name>
<evidence type="ECO:0000313" key="2">
    <source>
        <dbReference type="EMBL" id="CAD9138582.1"/>
    </source>
</evidence>
<organism evidence="2">
    <name type="scientific">Neobodo designis</name>
    <name type="common">Flagellated protozoan</name>
    <name type="synonym">Bodo designis</name>
    <dbReference type="NCBI Taxonomy" id="312471"/>
    <lineage>
        <taxon>Eukaryota</taxon>
        <taxon>Discoba</taxon>
        <taxon>Euglenozoa</taxon>
        <taxon>Kinetoplastea</taxon>
        <taxon>Metakinetoplastina</taxon>
        <taxon>Neobodonida</taxon>
        <taxon>Neobodo</taxon>
    </lineage>
</organism>
<dbReference type="Pfam" id="PF02450">
    <property type="entry name" value="LCAT"/>
    <property type="match status" value="1"/>
</dbReference>
<sequence length="225" mass="24005">MAPSRLASTVEPRIVRAPRTTIYCMYGVNRPTEVGFWYRRHGDADARIDADRDDFGVTLGNGDGTVPLLSLGYGCRTNATGGWRDRFGRVVAVEFDDPDGPRMPTPRAAPEEAAEINRNRAAEPADSSQGWLTGLAGGGRGMGGLFESAVVDTVVSSFERLGVPDPRGGVRTSDHVDIMGNHEMLRMLLHIATSPAAGAERAVPSRVISDIDRLVADVDAATADG</sequence>
<dbReference type="InterPro" id="IPR003386">
    <property type="entry name" value="LACT/PDAT_acylTrfase"/>
</dbReference>
<protein>
    <submittedName>
        <fullName evidence="2">Uncharacterized protein</fullName>
    </submittedName>
</protein>
<accession>A0A7S1MQU3</accession>
<reference evidence="2" key="1">
    <citation type="submission" date="2021-01" db="EMBL/GenBank/DDBJ databases">
        <authorList>
            <person name="Corre E."/>
            <person name="Pelletier E."/>
            <person name="Niang G."/>
            <person name="Scheremetjew M."/>
            <person name="Finn R."/>
            <person name="Kale V."/>
            <person name="Holt S."/>
            <person name="Cochrane G."/>
            <person name="Meng A."/>
            <person name="Brown T."/>
            <person name="Cohen L."/>
        </authorList>
    </citation>
    <scope>NUCLEOTIDE SEQUENCE</scope>
    <source>
        <strain evidence="2">CCAP 1951/1</strain>
    </source>
</reference>
<dbReference type="AlphaFoldDB" id="A0A7S1MQU3"/>
<proteinExistence type="predicted"/>
<dbReference type="EMBL" id="HBGF01039466">
    <property type="protein sequence ID" value="CAD9138582.1"/>
    <property type="molecule type" value="Transcribed_RNA"/>
</dbReference>
<evidence type="ECO:0000256" key="1">
    <source>
        <dbReference type="SAM" id="MobiDB-lite"/>
    </source>
</evidence>
<dbReference type="GO" id="GO:0006629">
    <property type="term" value="P:lipid metabolic process"/>
    <property type="evidence" value="ECO:0007669"/>
    <property type="project" value="InterPro"/>
</dbReference>